<evidence type="ECO:0000256" key="15">
    <source>
        <dbReference type="ARBA" id="ARBA00030166"/>
    </source>
</evidence>
<proteinExistence type="inferred from homology"/>
<evidence type="ECO:0000256" key="16">
    <source>
        <dbReference type="ARBA" id="ARBA00032841"/>
    </source>
</evidence>
<keyword evidence="11" id="KW-0249">Electron transport</keyword>
<evidence type="ECO:0000256" key="17">
    <source>
        <dbReference type="SAM" id="Phobius"/>
    </source>
</evidence>
<dbReference type="Proteomes" id="UP000694700">
    <property type="component" value="Unplaced"/>
</dbReference>
<name>A0A8C1U0Y4_CYPCA</name>
<feature type="transmembrane region" description="Helical" evidence="17">
    <location>
        <begin position="6"/>
        <end position="26"/>
    </location>
</feature>
<evidence type="ECO:0000256" key="11">
    <source>
        <dbReference type="ARBA" id="ARBA00022982"/>
    </source>
</evidence>
<feature type="transmembrane region" description="Helical" evidence="17">
    <location>
        <begin position="38"/>
        <end position="56"/>
    </location>
</feature>
<dbReference type="PANTHER" id="PTHR17097:SF0">
    <property type="entry name" value="NADH DEHYDROGENASE [UBIQUINONE] 1 SUBUNIT C1, MITOCHONDRIAL"/>
    <property type="match status" value="1"/>
</dbReference>
<dbReference type="AlphaFoldDB" id="A0A8C1U0Y4"/>
<dbReference type="GO" id="GO:0005743">
    <property type="term" value="C:mitochondrial inner membrane"/>
    <property type="evidence" value="ECO:0007669"/>
    <property type="project" value="UniProtKB-SubCell"/>
</dbReference>
<comment type="similarity">
    <text evidence="3">Belongs to the complex I NDUFC1 subunit family.</text>
</comment>
<dbReference type="Pfam" id="PF15088">
    <property type="entry name" value="NADH_dh_m_C1"/>
    <property type="match status" value="1"/>
</dbReference>
<evidence type="ECO:0000256" key="3">
    <source>
        <dbReference type="ARBA" id="ARBA00008713"/>
    </source>
</evidence>
<keyword evidence="7" id="KW-0679">Respiratory chain</keyword>
<dbReference type="GO" id="GO:0045271">
    <property type="term" value="C:respiratory chain complex I"/>
    <property type="evidence" value="ECO:0007669"/>
    <property type="project" value="InterPro"/>
</dbReference>
<keyword evidence="10" id="KW-0809">Transit peptide</keyword>
<comment type="subunit">
    <text evidence="4">Complex I is composed of 45 different subunits.</text>
</comment>
<evidence type="ECO:0000313" key="18">
    <source>
        <dbReference type="Ensembl" id="ENSCCRP00015030256.1"/>
    </source>
</evidence>
<keyword evidence="8 17" id="KW-0812">Transmembrane</keyword>
<evidence type="ECO:0000256" key="7">
    <source>
        <dbReference type="ARBA" id="ARBA00022660"/>
    </source>
</evidence>
<evidence type="ECO:0000256" key="2">
    <source>
        <dbReference type="ARBA" id="ARBA00004434"/>
    </source>
</evidence>
<evidence type="ECO:0000256" key="5">
    <source>
        <dbReference type="ARBA" id="ARBA00016767"/>
    </source>
</evidence>
<keyword evidence="12 17" id="KW-1133">Transmembrane helix</keyword>
<dbReference type="PANTHER" id="PTHR17097">
    <property type="entry name" value="NADH-UBIQUINONE OXIDOREDUCTASE KFYI SUBUNIT"/>
    <property type="match status" value="1"/>
</dbReference>
<organism evidence="18 19">
    <name type="scientific">Cyprinus carpio</name>
    <name type="common">Common carp</name>
    <dbReference type="NCBI Taxonomy" id="7962"/>
    <lineage>
        <taxon>Eukaryota</taxon>
        <taxon>Metazoa</taxon>
        <taxon>Chordata</taxon>
        <taxon>Craniata</taxon>
        <taxon>Vertebrata</taxon>
        <taxon>Euteleostomi</taxon>
        <taxon>Actinopterygii</taxon>
        <taxon>Neopterygii</taxon>
        <taxon>Teleostei</taxon>
        <taxon>Ostariophysi</taxon>
        <taxon>Cypriniformes</taxon>
        <taxon>Cyprinidae</taxon>
        <taxon>Cyprininae</taxon>
        <taxon>Cyprinus</taxon>
    </lineage>
</organism>
<comment type="function">
    <text evidence="1">Accessory subunit of the mitochondrial membrane respiratory chain NADH dehydrogenase (Complex I), that is believed not to be involved in catalysis. Complex I functions in the transfer of electrons from NADH to the respiratory chain. The immediate electron acceptor for the enzyme is believed to be ubiquinone.</text>
</comment>
<keyword evidence="9" id="KW-0999">Mitochondrion inner membrane</keyword>
<dbReference type="Ensembl" id="ENSCCRT00015031314.1">
    <property type="protein sequence ID" value="ENSCCRP00015030256.1"/>
    <property type="gene ID" value="ENSCCRG00015012723.1"/>
</dbReference>
<sequence>MPFGRLFIVLNMNGFSLFSVFSRNSFIASKPDPSKPNMLRVGLAFGSTAVLWALLFKQHSTDVHEYKTRNGLE</sequence>
<evidence type="ECO:0000256" key="6">
    <source>
        <dbReference type="ARBA" id="ARBA00022448"/>
    </source>
</evidence>
<evidence type="ECO:0000313" key="19">
    <source>
        <dbReference type="Proteomes" id="UP000694700"/>
    </source>
</evidence>
<evidence type="ECO:0000256" key="4">
    <source>
        <dbReference type="ARBA" id="ARBA00011533"/>
    </source>
</evidence>
<evidence type="ECO:0000256" key="14">
    <source>
        <dbReference type="ARBA" id="ARBA00023136"/>
    </source>
</evidence>
<accession>A0A8C1U0Y4</accession>
<dbReference type="InterPro" id="IPR026192">
    <property type="entry name" value="NDUFC1"/>
</dbReference>
<evidence type="ECO:0000256" key="1">
    <source>
        <dbReference type="ARBA" id="ARBA00003195"/>
    </source>
</evidence>
<reference evidence="18" key="1">
    <citation type="submission" date="2025-08" db="UniProtKB">
        <authorList>
            <consortium name="Ensembl"/>
        </authorList>
    </citation>
    <scope>IDENTIFICATION</scope>
</reference>
<protein>
    <recommendedName>
        <fullName evidence="5">NADH dehydrogenase [ubiquinone] 1 subunit C1, mitochondrial</fullName>
    </recommendedName>
    <alternativeName>
        <fullName evidence="15">Complex I-KFYI</fullName>
    </alternativeName>
    <alternativeName>
        <fullName evidence="16">NADH-ubiquinone oxidoreductase KFYI subunit</fullName>
    </alternativeName>
</protein>
<keyword evidence="6" id="KW-0813">Transport</keyword>
<evidence type="ECO:0000256" key="13">
    <source>
        <dbReference type="ARBA" id="ARBA00023128"/>
    </source>
</evidence>
<evidence type="ECO:0000256" key="8">
    <source>
        <dbReference type="ARBA" id="ARBA00022692"/>
    </source>
</evidence>
<keyword evidence="13" id="KW-0496">Mitochondrion</keyword>
<comment type="subcellular location">
    <subcellularLocation>
        <location evidence="2">Mitochondrion inner membrane</location>
        <topology evidence="2">Single-pass membrane protein</topology>
    </subcellularLocation>
</comment>
<evidence type="ECO:0000256" key="9">
    <source>
        <dbReference type="ARBA" id="ARBA00022792"/>
    </source>
</evidence>
<evidence type="ECO:0000256" key="12">
    <source>
        <dbReference type="ARBA" id="ARBA00022989"/>
    </source>
</evidence>
<evidence type="ECO:0000256" key="10">
    <source>
        <dbReference type="ARBA" id="ARBA00022946"/>
    </source>
</evidence>
<keyword evidence="14 17" id="KW-0472">Membrane</keyword>